<dbReference type="GO" id="GO:0003924">
    <property type="term" value="F:GTPase activity"/>
    <property type="evidence" value="ECO:0007669"/>
    <property type="project" value="InterPro"/>
</dbReference>
<evidence type="ECO:0000256" key="2">
    <source>
        <dbReference type="ARBA" id="ARBA00023134"/>
    </source>
</evidence>
<keyword evidence="4" id="KW-1185">Reference proteome</keyword>
<dbReference type="PROSITE" id="PS51421">
    <property type="entry name" value="RAS"/>
    <property type="match status" value="1"/>
</dbReference>
<dbReference type="GO" id="GO:0016020">
    <property type="term" value="C:membrane"/>
    <property type="evidence" value="ECO:0007669"/>
    <property type="project" value="InterPro"/>
</dbReference>
<dbReference type="InterPro" id="IPR001806">
    <property type="entry name" value="Small_GTPase"/>
</dbReference>
<dbReference type="NCBIfam" id="TIGR00231">
    <property type="entry name" value="small_GTP"/>
    <property type="match status" value="1"/>
</dbReference>
<organism evidence="3 4">
    <name type="scientific">Anaeramoeba ignava</name>
    <name type="common">Anaerobic marine amoeba</name>
    <dbReference type="NCBI Taxonomy" id="1746090"/>
    <lineage>
        <taxon>Eukaryota</taxon>
        <taxon>Metamonada</taxon>
        <taxon>Anaeramoebidae</taxon>
        <taxon>Anaeramoeba</taxon>
    </lineage>
</organism>
<dbReference type="OMA" id="NIFVENY"/>
<evidence type="ECO:0000313" key="3">
    <source>
        <dbReference type="EMBL" id="KAJ5071226.1"/>
    </source>
</evidence>
<reference evidence="3" key="1">
    <citation type="submission" date="2022-10" db="EMBL/GenBank/DDBJ databases">
        <title>Novel sulphate-reducing endosymbionts in the free-living metamonad Anaeramoeba.</title>
        <authorList>
            <person name="Jerlstrom-Hultqvist J."/>
            <person name="Cepicka I."/>
            <person name="Gallot-Lavallee L."/>
            <person name="Salas-Leiva D."/>
            <person name="Curtis B.A."/>
            <person name="Zahonova K."/>
            <person name="Pipaliya S."/>
            <person name="Dacks J."/>
            <person name="Roger A.J."/>
        </authorList>
    </citation>
    <scope>NUCLEOTIDE SEQUENCE</scope>
    <source>
        <strain evidence="3">BMAN</strain>
    </source>
</reference>
<dbReference type="PROSITE" id="PS51419">
    <property type="entry name" value="RAB"/>
    <property type="match status" value="1"/>
</dbReference>
<dbReference type="Gene3D" id="3.40.50.300">
    <property type="entry name" value="P-loop containing nucleotide triphosphate hydrolases"/>
    <property type="match status" value="1"/>
</dbReference>
<evidence type="ECO:0000313" key="4">
    <source>
        <dbReference type="Proteomes" id="UP001149090"/>
    </source>
</evidence>
<protein>
    <submittedName>
        <fullName evidence="3">Ras-like protein</fullName>
    </submittedName>
</protein>
<name>A0A9Q0LDL9_ANAIG</name>
<dbReference type="SMART" id="SM00173">
    <property type="entry name" value="RAS"/>
    <property type="match status" value="1"/>
</dbReference>
<dbReference type="FunFam" id="3.40.50.300:FF:001447">
    <property type="entry name" value="Ras-related protein Rab-1B"/>
    <property type="match status" value="1"/>
</dbReference>
<dbReference type="OrthoDB" id="5976022at2759"/>
<dbReference type="Pfam" id="PF00071">
    <property type="entry name" value="Ras"/>
    <property type="match status" value="1"/>
</dbReference>
<gene>
    <name evidence="3" type="ORF">M0811_10498</name>
</gene>
<dbReference type="SMART" id="SM00174">
    <property type="entry name" value="RHO"/>
    <property type="match status" value="1"/>
</dbReference>
<dbReference type="AlphaFoldDB" id="A0A9Q0LDL9"/>
<dbReference type="InterPro" id="IPR027417">
    <property type="entry name" value="P-loop_NTPase"/>
</dbReference>
<dbReference type="GO" id="GO:0007165">
    <property type="term" value="P:signal transduction"/>
    <property type="evidence" value="ECO:0007669"/>
    <property type="project" value="InterPro"/>
</dbReference>
<keyword evidence="1" id="KW-0547">Nucleotide-binding</keyword>
<dbReference type="GO" id="GO:0005525">
    <property type="term" value="F:GTP binding"/>
    <property type="evidence" value="ECO:0007669"/>
    <property type="project" value="UniProtKB-KW"/>
</dbReference>
<dbReference type="PANTHER" id="PTHR24070">
    <property type="entry name" value="RAS, DI-RAS, AND RHEB FAMILY MEMBERS OF SMALL GTPASE SUPERFAMILY"/>
    <property type="match status" value="1"/>
</dbReference>
<comment type="caution">
    <text evidence="3">The sequence shown here is derived from an EMBL/GenBank/DDBJ whole genome shotgun (WGS) entry which is preliminary data.</text>
</comment>
<dbReference type="InterPro" id="IPR005225">
    <property type="entry name" value="Small_GTP-bd"/>
</dbReference>
<dbReference type="PRINTS" id="PR00449">
    <property type="entry name" value="RASTRNSFRMNG"/>
</dbReference>
<dbReference type="SUPFAM" id="SSF52540">
    <property type="entry name" value="P-loop containing nucleoside triphosphate hydrolases"/>
    <property type="match status" value="1"/>
</dbReference>
<dbReference type="SMART" id="SM00175">
    <property type="entry name" value="RAB"/>
    <property type="match status" value="1"/>
</dbReference>
<accession>A0A9Q0LDL9</accession>
<keyword evidence="2" id="KW-0342">GTP-binding</keyword>
<dbReference type="Proteomes" id="UP001149090">
    <property type="component" value="Unassembled WGS sequence"/>
</dbReference>
<dbReference type="EMBL" id="JAPDFW010000090">
    <property type="protein sequence ID" value="KAJ5071226.1"/>
    <property type="molecule type" value="Genomic_DNA"/>
</dbReference>
<proteinExistence type="predicted"/>
<dbReference type="InterPro" id="IPR020849">
    <property type="entry name" value="Small_GTPase_Ras-type"/>
</dbReference>
<sequence length="164" mass="19105">MSHQNYFEYKILLIGDGGVGKKSIISQYVMNTFMEDYDPYYFDEEFRKQIMVDEEIYILSIYPTSLNEEWAAMTDSMIRSANAFILVYSINSRESFNHLQNYIDRIKQVKDSDVIDILGIVGAKQDLESQREVATQEARIFSEAHLALFLECSAKNEINITKHF</sequence>
<evidence type="ECO:0000256" key="1">
    <source>
        <dbReference type="ARBA" id="ARBA00022741"/>
    </source>
</evidence>